<feature type="transmembrane region" description="Helical" evidence="1">
    <location>
        <begin position="142"/>
        <end position="162"/>
    </location>
</feature>
<name>A0A501W6K3_9BACT</name>
<dbReference type="EMBL" id="VFRQ01000002">
    <property type="protein sequence ID" value="TPE45533.1"/>
    <property type="molecule type" value="Genomic_DNA"/>
</dbReference>
<evidence type="ECO:0000313" key="2">
    <source>
        <dbReference type="EMBL" id="TPE45533.1"/>
    </source>
</evidence>
<proteinExistence type="predicted"/>
<dbReference type="RefSeq" id="WP_140620348.1">
    <property type="nucleotide sequence ID" value="NZ_VFRQ01000002.1"/>
</dbReference>
<evidence type="ECO:0000256" key="1">
    <source>
        <dbReference type="SAM" id="Phobius"/>
    </source>
</evidence>
<feature type="transmembrane region" description="Helical" evidence="1">
    <location>
        <begin position="53"/>
        <end position="75"/>
    </location>
</feature>
<keyword evidence="1" id="KW-0812">Transmembrane</keyword>
<gene>
    <name evidence="2" type="ORF">FJM65_05775</name>
</gene>
<keyword evidence="1" id="KW-1133">Transmembrane helix</keyword>
<sequence>MLEILKSLLIAFFAVAVLLPVVRYALRRLSPAPPAVALTAEEQKYMQKQELKLMIAYFVFACMLSVFSAGVLAMVSSILHASKSYMHVLTPNFRAMFAPGLLMGLTLAALPLRLVQRSLLGHDYDMYKTYTAQVEGQNSNRVYNILIVLMLVLSAAIGWYAMRWHVAISEEKIEITNLLLQQRAYEMQEIESIHFLGAEGEYLITFSDNTNLNTTYLKPVQLEMIALLAERSGHRVIR</sequence>
<keyword evidence="1" id="KW-0472">Membrane</keyword>
<protein>
    <submittedName>
        <fullName evidence="2">Uncharacterized protein</fullName>
    </submittedName>
</protein>
<evidence type="ECO:0000313" key="3">
    <source>
        <dbReference type="Proteomes" id="UP000316727"/>
    </source>
</evidence>
<accession>A0A501W6K3</accession>
<dbReference type="OrthoDB" id="850906at2"/>
<dbReference type="AlphaFoldDB" id="A0A501W6K3"/>
<keyword evidence="3" id="KW-1185">Reference proteome</keyword>
<dbReference type="Proteomes" id="UP000316727">
    <property type="component" value="Unassembled WGS sequence"/>
</dbReference>
<reference evidence="2 3" key="1">
    <citation type="submission" date="2019-06" db="EMBL/GenBank/DDBJ databases">
        <title>A novel bacterium of genus Pontibacter, isolated from marine sediment.</title>
        <authorList>
            <person name="Huang H."/>
            <person name="Mo K."/>
            <person name="Hu Y."/>
        </authorList>
    </citation>
    <scope>NUCLEOTIDE SEQUENCE [LARGE SCALE GENOMIC DNA]</scope>
    <source>
        <strain evidence="2 3">HB172049</strain>
    </source>
</reference>
<comment type="caution">
    <text evidence="2">The sequence shown here is derived from an EMBL/GenBank/DDBJ whole genome shotgun (WGS) entry which is preliminary data.</text>
</comment>
<feature type="transmembrane region" description="Helical" evidence="1">
    <location>
        <begin position="96"/>
        <end position="115"/>
    </location>
</feature>
<organism evidence="2 3">
    <name type="scientific">Pontibacter mangrovi</name>
    <dbReference type="NCBI Taxonomy" id="2589816"/>
    <lineage>
        <taxon>Bacteria</taxon>
        <taxon>Pseudomonadati</taxon>
        <taxon>Bacteroidota</taxon>
        <taxon>Cytophagia</taxon>
        <taxon>Cytophagales</taxon>
        <taxon>Hymenobacteraceae</taxon>
        <taxon>Pontibacter</taxon>
    </lineage>
</organism>